<dbReference type="AlphaFoldDB" id="A0A850NC28"/>
<accession>A0A850NC28</accession>
<dbReference type="InterPro" id="IPR049730">
    <property type="entry name" value="SNF2/RAD54-like_C"/>
</dbReference>
<keyword evidence="3" id="KW-0067">ATP-binding</keyword>
<keyword evidence="3" id="KW-0547">Nucleotide-binding</keyword>
<dbReference type="InterPro" id="IPR014001">
    <property type="entry name" value="Helicase_ATP-bd"/>
</dbReference>
<dbReference type="Gene3D" id="3.40.50.300">
    <property type="entry name" value="P-loop containing nucleotide triphosphate hydrolases"/>
    <property type="match status" value="1"/>
</dbReference>
<dbReference type="GO" id="GO:0004386">
    <property type="term" value="F:helicase activity"/>
    <property type="evidence" value="ECO:0007669"/>
    <property type="project" value="UniProtKB-KW"/>
</dbReference>
<reference evidence="3 4" key="1">
    <citation type="submission" date="2020-01" db="EMBL/GenBank/DDBJ databases">
        <title>Draft Genome Analysis of Muricauda sp. HICW Isolated from coastal seawater of PR China.</title>
        <authorList>
            <person name="Chen M.-X."/>
        </authorList>
    </citation>
    <scope>NUCLEOTIDE SEQUENCE [LARGE SCALE GENOMIC DNA]</scope>
    <source>
        <strain evidence="3 4">HICW</strain>
    </source>
</reference>
<evidence type="ECO:0000313" key="4">
    <source>
        <dbReference type="Proteomes" id="UP000558089"/>
    </source>
</evidence>
<keyword evidence="3" id="KW-0347">Helicase</keyword>
<dbReference type="GO" id="GO:0005524">
    <property type="term" value="F:ATP binding"/>
    <property type="evidence" value="ECO:0007669"/>
    <property type="project" value="InterPro"/>
</dbReference>
<protein>
    <submittedName>
        <fullName evidence="3">DEAD/DEAH box helicase family protein</fullName>
    </submittedName>
</protein>
<proteinExistence type="predicted"/>
<dbReference type="SUPFAM" id="SSF52540">
    <property type="entry name" value="P-loop containing nucleoside triphosphate hydrolases"/>
    <property type="match status" value="2"/>
</dbReference>
<dbReference type="InterPro" id="IPR038718">
    <property type="entry name" value="SNF2-like_sf"/>
</dbReference>
<dbReference type="InterPro" id="IPR000330">
    <property type="entry name" value="SNF2_N"/>
</dbReference>
<evidence type="ECO:0000259" key="2">
    <source>
        <dbReference type="SMART" id="SM00487"/>
    </source>
</evidence>
<dbReference type="InterPro" id="IPR001650">
    <property type="entry name" value="Helicase_C-like"/>
</dbReference>
<comment type="caution">
    <text evidence="3">The sequence shown here is derived from an EMBL/GenBank/DDBJ whole genome shotgun (WGS) entry which is preliminary data.</text>
</comment>
<dbReference type="Pfam" id="PF00271">
    <property type="entry name" value="Helicase_C"/>
    <property type="match status" value="1"/>
</dbReference>
<evidence type="ECO:0000256" key="1">
    <source>
        <dbReference type="ARBA" id="ARBA00022801"/>
    </source>
</evidence>
<organism evidence="3 4">
    <name type="scientific">Flagellimonas chongwuensis</name>
    <dbReference type="NCBI Taxonomy" id="2697365"/>
    <lineage>
        <taxon>Bacteria</taxon>
        <taxon>Pseudomonadati</taxon>
        <taxon>Bacteroidota</taxon>
        <taxon>Flavobacteriia</taxon>
        <taxon>Flavobacteriales</taxon>
        <taxon>Flavobacteriaceae</taxon>
        <taxon>Flagellimonas</taxon>
    </lineage>
</organism>
<dbReference type="Pfam" id="PF00176">
    <property type="entry name" value="SNF2-rel_dom"/>
    <property type="match status" value="1"/>
</dbReference>
<dbReference type="CDD" id="cd18793">
    <property type="entry name" value="SF2_C_SNF"/>
    <property type="match status" value="1"/>
</dbReference>
<dbReference type="PANTHER" id="PTHR10799">
    <property type="entry name" value="SNF2/RAD54 HELICASE FAMILY"/>
    <property type="match status" value="1"/>
</dbReference>
<dbReference type="Gene3D" id="3.40.50.10810">
    <property type="entry name" value="Tandem AAA-ATPase domain"/>
    <property type="match status" value="1"/>
</dbReference>
<keyword evidence="1" id="KW-0378">Hydrolase</keyword>
<keyword evidence="4" id="KW-1185">Reference proteome</keyword>
<dbReference type="SMART" id="SM00487">
    <property type="entry name" value="DEXDc"/>
    <property type="match status" value="1"/>
</dbReference>
<feature type="domain" description="Helicase ATP-binding" evidence="2">
    <location>
        <begin position="114"/>
        <end position="325"/>
    </location>
</feature>
<dbReference type="Proteomes" id="UP000558089">
    <property type="component" value="Unassembled WGS sequence"/>
</dbReference>
<evidence type="ECO:0000313" key="3">
    <source>
        <dbReference type="EMBL" id="NVN18263.1"/>
    </source>
</evidence>
<dbReference type="InterPro" id="IPR027417">
    <property type="entry name" value="P-loop_NTPase"/>
</dbReference>
<name>A0A850NC28_9FLAO</name>
<dbReference type="EMBL" id="WYET01000004">
    <property type="protein sequence ID" value="NVN18263.1"/>
    <property type="molecule type" value="Genomic_DNA"/>
</dbReference>
<sequence length="632" mass="73278">MKISVQENKIIIDSSNYNFKKYQISQLGFFGYKSIEECFFSNSLNVKSDILKILGYLDNENISYEIDESVKLILEQISLNEAEKKRNSAIALNIKSGILNEDSFTSFKDFLDELPRKLKPHQVKSAFHLYSLKNGANFSVPGSGKTSVVISVYEKLRLEGQCNVMFVVGPPPCFQPWQNEFKETLGRLVKTTILSGGNKNLRKEEYYKSSDSIDELYLSTFQTLMNDHEEVIKLIGQKEVNCYFVVDEAHYMKQINGSWASSLLQISKYAKFRCVLTGTPIPKSYSDVFNLFDFLWVNNSPLTESDKIAVLLAEKNGKNEEVKEILDKKIGPLFYRVRKKDLGLKPPIFHKPLLIPMNPLEKRIYNLIKSKIHELSKDDFINNEQILSKLWKGRMIRMRQATSYPKLLLKSLEDYSEDLLDENVNIANIIRAYDDLETPGKLEYLTEKVKNLNNQNKKVLIWSNFIGTLELLKSHFIKENLHSELIYGKTPVKKNGIFEVLEEKTREEIRDEFVDPESGLDILIANPAACAESISLHKTCFHAFYYDLSYNCAQYLQSLDRIHRVGGSEFNTANYYFLQYENSIDQDIKENLEYKAQKMYNIVEQDYAIYNLDMFEENNEDDLAAYKRIFKN</sequence>
<dbReference type="RefSeq" id="WP_176620040.1">
    <property type="nucleotide sequence ID" value="NZ_WYET01000004.1"/>
</dbReference>
<dbReference type="GO" id="GO:0016787">
    <property type="term" value="F:hydrolase activity"/>
    <property type="evidence" value="ECO:0007669"/>
    <property type="project" value="UniProtKB-KW"/>
</dbReference>
<gene>
    <name evidence="3" type="ORF">GUA46_07915</name>
</gene>